<dbReference type="Proteomes" id="UP001168821">
    <property type="component" value="Unassembled WGS sequence"/>
</dbReference>
<dbReference type="Pfam" id="PF00664">
    <property type="entry name" value="ABC_membrane"/>
    <property type="match status" value="2"/>
</dbReference>
<dbReference type="GO" id="GO:0016020">
    <property type="term" value="C:membrane"/>
    <property type="evidence" value="ECO:0007669"/>
    <property type="project" value="UniProtKB-SubCell"/>
</dbReference>
<organism evidence="12 13">
    <name type="scientific">Zophobas morio</name>
    <dbReference type="NCBI Taxonomy" id="2755281"/>
    <lineage>
        <taxon>Eukaryota</taxon>
        <taxon>Metazoa</taxon>
        <taxon>Ecdysozoa</taxon>
        <taxon>Arthropoda</taxon>
        <taxon>Hexapoda</taxon>
        <taxon>Insecta</taxon>
        <taxon>Pterygota</taxon>
        <taxon>Neoptera</taxon>
        <taxon>Endopterygota</taxon>
        <taxon>Coleoptera</taxon>
        <taxon>Polyphaga</taxon>
        <taxon>Cucujiformia</taxon>
        <taxon>Tenebrionidae</taxon>
        <taxon>Zophobas</taxon>
    </lineage>
</organism>
<gene>
    <name evidence="12" type="ORF">Zmor_023637</name>
</gene>
<keyword evidence="13" id="KW-1185">Reference proteome</keyword>
<dbReference type="InterPro" id="IPR027417">
    <property type="entry name" value="P-loop_NTPase"/>
</dbReference>
<evidence type="ECO:0000256" key="7">
    <source>
        <dbReference type="ARBA" id="ARBA00022989"/>
    </source>
</evidence>
<feature type="transmembrane region" description="Helical" evidence="9">
    <location>
        <begin position="743"/>
        <end position="762"/>
    </location>
</feature>
<dbReference type="GO" id="GO:0140359">
    <property type="term" value="F:ABC-type transporter activity"/>
    <property type="evidence" value="ECO:0007669"/>
    <property type="project" value="InterPro"/>
</dbReference>
<evidence type="ECO:0000313" key="13">
    <source>
        <dbReference type="Proteomes" id="UP001168821"/>
    </source>
</evidence>
<dbReference type="InterPro" id="IPR050173">
    <property type="entry name" value="ABC_transporter_C-like"/>
</dbReference>
<protein>
    <recommendedName>
        <fullName evidence="14">Multidrug resistance-associated protein lethal(2)03659</fullName>
    </recommendedName>
</protein>
<keyword evidence="6" id="KW-0067">ATP-binding</keyword>
<dbReference type="InterPro" id="IPR044746">
    <property type="entry name" value="ABCC_6TM_D1"/>
</dbReference>
<name>A0AA38M7A8_9CUCU</name>
<dbReference type="InterPro" id="IPR003439">
    <property type="entry name" value="ABC_transporter-like_ATP-bd"/>
</dbReference>
<dbReference type="InterPro" id="IPR017871">
    <property type="entry name" value="ABC_transporter-like_CS"/>
</dbReference>
<accession>A0AA38M7A8</accession>
<dbReference type="EMBL" id="JALNTZ010000007">
    <property type="protein sequence ID" value="KAJ3646026.1"/>
    <property type="molecule type" value="Genomic_DNA"/>
</dbReference>
<dbReference type="FunFam" id="1.20.1560.10:FF:000013">
    <property type="entry name" value="ABC transporter C family member 2"/>
    <property type="match status" value="1"/>
</dbReference>
<evidence type="ECO:0000313" key="12">
    <source>
        <dbReference type="EMBL" id="KAJ3646026.1"/>
    </source>
</evidence>
<keyword evidence="3 9" id="KW-0812">Transmembrane</keyword>
<feature type="transmembrane region" description="Helical" evidence="9">
    <location>
        <begin position="263"/>
        <end position="289"/>
    </location>
</feature>
<reference evidence="12" key="1">
    <citation type="journal article" date="2023" name="G3 (Bethesda)">
        <title>Whole genome assemblies of Zophobas morio and Tenebrio molitor.</title>
        <authorList>
            <person name="Kaur S."/>
            <person name="Stinson S.A."/>
            <person name="diCenzo G.C."/>
        </authorList>
    </citation>
    <scope>NUCLEOTIDE SEQUENCE</scope>
    <source>
        <strain evidence="12">QUZm001</strain>
    </source>
</reference>
<feature type="transmembrane region" description="Helical" evidence="9">
    <location>
        <begin position="152"/>
        <end position="172"/>
    </location>
</feature>
<evidence type="ECO:0000256" key="8">
    <source>
        <dbReference type="ARBA" id="ARBA00023136"/>
    </source>
</evidence>
<dbReference type="InterPro" id="IPR003593">
    <property type="entry name" value="AAA+_ATPase"/>
</dbReference>
<evidence type="ECO:0000256" key="9">
    <source>
        <dbReference type="SAM" id="Phobius"/>
    </source>
</evidence>
<dbReference type="InterPro" id="IPR011527">
    <property type="entry name" value="ABC1_TM_dom"/>
</dbReference>
<feature type="transmembrane region" description="Helical" evidence="9">
    <location>
        <begin position="295"/>
        <end position="318"/>
    </location>
</feature>
<dbReference type="InterPro" id="IPR044726">
    <property type="entry name" value="ABCC_6TM_D2"/>
</dbReference>
<evidence type="ECO:0000259" key="10">
    <source>
        <dbReference type="PROSITE" id="PS50893"/>
    </source>
</evidence>
<keyword evidence="4" id="KW-0677">Repeat</keyword>
<keyword evidence="5" id="KW-0547">Nucleotide-binding</keyword>
<dbReference type="GO" id="GO:0005524">
    <property type="term" value="F:ATP binding"/>
    <property type="evidence" value="ECO:0007669"/>
    <property type="project" value="UniProtKB-KW"/>
</dbReference>
<dbReference type="Gene3D" id="3.40.50.300">
    <property type="entry name" value="P-loop containing nucleotide triphosphate hydrolases"/>
    <property type="match status" value="2"/>
</dbReference>
<feature type="domain" description="ABC transporter" evidence="10">
    <location>
        <begin position="1041"/>
        <end position="1278"/>
    </location>
</feature>
<dbReference type="PROSITE" id="PS50929">
    <property type="entry name" value="ABC_TM1F"/>
    <property type="match status" value="2"/>
</dbReference>
<dbReference type="FunFam" id="3.40.50.300:FF:000973">
    <property type="entry name" value="Multidrug resistance-associated protein 4"/>
    <property type="match status" value="1"/>
</dbReference>
<dbReference type="PROSITE" id="PS50893">
    <property type="entry name" value="ABC_TRANSPORTER_2"/>
    <property type="match status" value="2"/>
</dbReference>
<evidence type="ECO:0000256" key="2">
    <source>
        <dbReference type="ARBA" id="ARBA00022448"/>
    </source>
</evidence>
<keyword evidence="2" id="KW-0813">Transport</keyword>
<dbReference type="CDD" id="cd18580">
    <property type="entry name" value="ABC_6TM_ABCC_D2"/>
    <property type="match status" value="1"/>
</dbReference>
<evidence type="ECO:0000259" key="11">
    <source>
        <dbReference type="PROSITE" id="PS50929"/>
    </source>
</evidence>
<feature type="domain" description="ABC transporter" evidence="10">
    <location>
        <begin position="469"/>
        <end position="688"/>
    </location>
</feature>
<evidence type="ECO:0000256" key="3">
    <source>
        <dbReference type="ARBA" id="ARBA00022692"/>
    </source>
</evidence>
<evidence type="ECO:0008006" key="14">
    <source>
        <dbReference type="Google" id="ProtNLM"/>
    </source>
</evidence>
<comment type="caution">
    <text evidence="12">The sequence shown here is derived from an EMBL/GenBank/DDBJ whole genome shotgun (WGS) entry which is preliminary data.</text>
</comment>
<sequence>MMGDSSSVTAARWRSVKKSLEAEVAMGIRERPRLRNVWKGSPLKYGEQNLNLTGTQSNRCRLLTMNSEKRQKQQANPRQLANVLSKITFWYTRELFIKGFNRELEQEDLYEVLPEFDTNSLGDRITHEWTLHKHRKNDAMFSIFWKMFGKHYLLLGLTKIIHIISDVLRPILIGRLVYFFTSDQTELTKQDAYMYSFFLIGLQIFNVFYRHNYYFVVETLAIKVRTAICALIYRKCLKLPGNRLRDISFAKITNLITRDIHMFVLFFVQFNEGWTGFSASVIIFCNLYRDIGLPAIVVLILFGVFIPFQVYCGIRLYFLKKSTSEKTDKRIEALQGALSSIKSVKMFVWEKFVERQIIFSRRKEMSALMKILNILFFTVVAGMITSNVAFYFVVMIYVWSGKPLMAETMYIITGAFLNFSFILATAVPYAIFYFSQIFAAIKRMQLVVQQLDHQSEEKNNKDETNDPKIHLKNVTVKQNDKSLFQDVNLMIEKGLTIITGLTNSGKSIFLMSLLQEFELSNGNIETQGKISYASQVPWMFPSTIKQNIIFGSKFDEKRYKNVINVCDLEHDLNLLESGDQTIIADQGINLSGGQKSRINLARAVYKESDIYLLDDCLSNLDTLVAHSIFFNCIKNFLKNKLVILVSNNSSHFLYADNILSFDNGVINVRNCRTPPTVKKIQNERTECKVDFSAQQIEEQIEISPSTKLISNQRNKNKIYEENNKTGSVSVQTYKTYINLGGGFIYFIIIFCIFILTQISLSYKEKVISDWANLENEISQVNASCYNNSEYITLSEKRRLFVFYYSAAVALISFSTFMRAWTLFRFSKKVSINLHNKMLARVLRAPLNFFDNTYVGKIVNRFSKDIVAIDENIAFPVHHTIAIVCEMTGTLILISSTNPRLLVPTVMLSLSFVGLRHIYLKTGRALRRLEASTKSPVICYLKATIEGILTIKVFRAQDLLQKEFEKHHNIYNSASYSHLACLRTFIFAVDICVSAFTAAAILQFMIFNQDLQPGDVGLVISQSLNMGWIVFYGMFQGAELETQMTSVERAVEYTDIHCETEAGLVLQDWPKLGEITYKNVSLSINNSKTNGCWQIISALFRLYETKGKILIDGVDVKTLSLGFLRSNISIIPQEPVLFKGTLRENLDPGSVYTDEEIWKAIAAVRLKKFLSSLDVAVEELETITAQKQLISLARVVLNDNKIVILDEIVEDVDTETEKLIHQIIEESFTFCTVIKIAHKLKFVMDCDKILVMDNGEIIEYGVPNILLQKEDSLFYRMVNIEDNVQY</sequence>
<keyword evidence="7 9" id="KW-1133">Transmembrane helix</keyword>
<dbReference type="GO" id="GO:0016887">
    <property type="term" value="F:ATP hydrolysis activity"/>
    <property type="evidence" value="ECO:0007669"/>
    <property type="project" value="InterPro"/>
</dbReference>
<keyword evidence="8 9" id="KW-0472">Membrane</keyword>
<dbReference type="CDD" id="cd03250">
    <property type="entry name" value="ABCC_MRP_domain1"/>
    <property type="match status" value="1"/>
</dbReference>
<dbReference type="PANTHER" id="PTHR24223">
    <property type="entry name" value="ATP-BINDING CASSETTE SUB-FAMILY C"/>
    <property type="match status" value="1"/>
</dbReference>
<feature type="transmembrane region" description="Helical" evidence="9">
    <location>
        <begin position="801"/>
        <end position="820"/>
    </location>
</feature>
<dbReference type="SMART" id="SM00382">
    <property type="entry name" value="AAA"/>
    <property type="match status" value="1"/>
</dbReference>
<comment type="subcellular location">
    <subcellularLocation>
        <location evidence="1">Membrane</location>
        <topology evidence="1">Multi-pass membrane protein</topology>
    </subcellularLocation>
</comment>
<feature type="transmembrane region" description="Helical" evidence="9">
    <location>
        <begin position="984"/>
        <end position="1005"/>
    </location>
</feature>
<feature type="domain" description="ABC transmembrane type-1" evidence="11">
    <location>
        <begin position="800"/>
        <end position="1041"/>
    </location>
</feature>
<dbReference type="InterPro" id="IPR036640">
    <property type="entry name" value="ABC1_TM_sf"/>
</dbReference>
<feature type="transmembrane region" description="Helical" evidence="9">
    <location>
        <begin position="410"/>
        <end position="434"/>
    </location>
</feature>
<evidence type="ECO:0000256" key="1">
    <source>
        <dbReference type="ARBA" id="ARBA00004141"/>
    </source>
</evidence>
<dbReference type="CDD" id="cd18579">
    <property type="entry name" value="ABC_6TM_ABCC_D1"/>
    <property type="match status" value="1"/>
</dbReference>
<feature type="transmembrane region" description="Helical" evidence="9">
    <location>
        <begin position="192"/>
        <end position="209"/>
    </location>
</feature>
<dbReference type="Gene3D" id="1.20.1560.10">
    <property type="entry name" value="ABC transporter type 1, transmembrane domain"/>
    <property type="match status" value="2"/>
</dbReference>
<feature type="transmembrane region" description="Helical" evidence="9">
    <location>
        <begin position="371"/>
        <end position="398"/>
    </location>
</feature>
<dbReference type="PROSITE" id="PS00211">
    <property type="entry name" value="ABC_TRANSPORTER_1"/>
    <property type="match status" value="1"/>
</dbReference>
<dbReference type="PANTHER" id="PTHR24223:SF448">
    <property type="entry name" value="FI20146P1-RELATED"/>
    <property type="match status" value="1"/>
</dbReference>
<proteinExistence type="predicted"/>
<dbReference type="Pfam" id="PF00005">
    <property type="entry name" value="ABC_tran"/>
    <property type="match status" value="2"/>
</dbReference>
<dbReference type="SUPFAM" id="SSF52540">
    <property type="entry name" value="P-loop containing nucleoside triphosphate hydrolases"/>
    <property type="match status" value="2"/>
</dbReference>
<evidence type="ECO:0000256" key="4">
    <source>
        <dbReference type="ARBA" id="ARBA00022737"/>
    </source>
</evidence>
<evidence type="ECO:0000256" key="5">
    <source>
        <dbReference type="ARBA" id="ARBA00022741"/>
    </source>
</evidence>
<feature type="domain" description="ABC transmembrane type-1" evidence="11">
    <location>
        <begin position="153"/>
        <end position="429"/>
    </location>
</feature>
<dbReference type="SUPFAM" id="SSF90123">
    <property type="entry name" value="ABC transporter transmembrane region"/>
    <property type="match status" value="2"/>
</dbReference>
<evidence type="ECO:0000256" key="6">
    <source>
        <dbReference type="ARBA" id="ARBA00022840"/>
    </source>
</evidence>